<evidence type="ECO:0000313" key="4">
    <source>
        <dbReference type="Proteomes" id="UP001163152"/>
    </source>
</evidence>
<name>A0A9E8ZCS9_9CYAN</name>
<dbReference type="KEGG" id="tsin:OXH18_20450"/>
<feature type="domain" description="UspA" evidence="2">
    <location>
        <begin position="44"/>
        <end position="186"/>
    </location>
</feature>
<dbReference type="SUPFAM" id="SSF52402">
    <property type="entry name" value="Adenine nucleotide alpha hydrolases-like"/>
    <property type="match status" value="1"/>
</dbReference>
<organism evidence="3 4">
    <name type="scientific">Thermocoleostomius sinensis A174</name>
    <dbReference type="NCBI Taxonomy" id="2016057"/>
    <lineage>
        <taxon>Bacteria</taxon>
        <taxon>Bacillati</taxon>
        <taxon>Cyanobacteriota</taxon>
        <taxon>Cyanophyceae</taxon>
        <taxon>Oculatellales</taxon>
        <taxon>Oculatellaceae</taxon>
        <taxon>Thermocoleostomius</taxon>
    </lineage>
</organism>
<accession>A0A9E8ZCS9</accession>
<dbReference type="RefSeq" id="WP_268609314.1">
    <property type="nucleotide sequence ID" value="NZ_CP113797.1"/>
</dbReference>
<reference evidence="3" key="1">
    <citation type="submission" date="2022-12" db="EMBL/GenBank/DDBJ databases">
        <title>Polyphasic identification of a Novel Hot-Spring Cyanobacterium Ocullathermofonsia sinensis gen nov. sp. nov. and Genomic Insights on its Adaptations to the Thermal Habitat.</title>
        <authorList>
            <person name="Daroch M."/>
            <person name="Tang J."/>
            <person name="Jiang Y."/>
        </authorList>
    </citation>
    <scope>NUCLEOTIDE SEQUENCE</scope>
    <source>
        <strain evidence="3">PKUAC-SCTA174</strain>
    </source>
</reference>
<dbReference type="InterPro" id="IPR014729">
    <property type="entry name" value="Rossmann-like_a/b/a_fold"/>
</dbReference>
<dbReference type="Pfam" id="PF00582">
    <property type="entry name" value="Usp"/>
    <property type="match status" value="1"/>
</dbReference>
<feature type="region of interest" description="Disordered" evidence="1">
    <location>
        <begin position="97"/>
        <end position="130"/>
    </location>
</feature>
<dbReference type="EMBL" id="CP113797">
    <property type="protein sequence ID" value="WAL59519.1"/>
    <property type="molecule type" value="Genomic_DNA"/>
</dbReference>
<evidence type="ECO:0000259" key="2">
    <source>
        <dbReference type="Pfam" id="PF00582"/>
    </source>
</evidence>
<dbReference type="CDD" id="cd00293">
    <property type="entry name" value="USP-like"/>
    <property type="match status" value="1"/>
</dbReference>
<protein>
    <submittedName>
        <fullName evidence="3">Universal stress protein</fullName>
    </submittedName>
</protein>
<proteinExistence type="predicted"/>
<keyword evidence="4" id="KW-1185">Reference proteome</keyword>
<sequence>MNVKTALARLHSTLDLDDRMDQLLLLPRLTQPTSPTTDLPSASVVVGYDGSPRSQVALDLAFCVAHQMQLATRQQAMIHVVYVIDCLTASKASHKRRVTKRSADSARLGGKSKPSPVTTADRGSAALPHCQSTGRSLEEIDRVLWQARCLAEEWRGSFTTHLRFGDLATELEAFVVEERAALLFLGCYSASHPLVQKLKFTLPCPVVGIPASTSRS</sequence>
<evidence type="ECO:0000256" key="1">
    <source>
        <dbReference type="SAM" id="MobiDB-lite"/>
    </source>
</evidence>
<dbReference type="InterPro" id="IPR006016">
    <property type="entry name" value="UspA"/>
</dbReference>
<dbReference type="AlphaFoldDB" id="A0A9E8ZCS9"/>
<gene>
    <name evidence="3" type="ORF">OXH18_20450</name>
</gene>
<dbReference type="Gene3D" id="3.40.50.620">
    <property type="entry name" value="HUPs"/>
    <property type="match status" value="1"/>
</dbReference>
<dbReference type="Proteomes" id="UP001163152">
    <property type="component" value="Chromosome"/>
</dbReference>
<evidence type="ECO:0000313" key="3">
    <source>
        <dbReference type="EMBL" id="WAL59519.1"/>
    </source>
</evidence>